<dbReference type="PANTHER" id="PTHR42689">
    <property type="entry name" value="ACETYL-COA ACYLTRANSFERASE FADA2 (3-KETOACYL-COA THIOLASE) (BETA-KETOTHIOLASE)-RELATED"/>
    <property type="match status" value="1"/>
</dbReference>
<dbReference type="InterPro" id="IPR020617">
    <property type="entry name" value="Thiolase_C"/>
</dbReference>
<evidence type="ECO:0000259" key="4">
    <source>
        <dbReference type="Pfam" id="PF02803"/>
    </source>
</evidence>
<keyword evidence="2 5" id="KW-0012">Acyltransferase</keyword>
<comment type="caution">
    <text evidence="5">The sequence shown here is derived from an EMBL/GenBank/DDBJ whole genome shotgun (WGS) entry which is preliminary data.</text>
</comment>
<feature type="domain" description="Thiolase C-terminal" evidence="4">
    <location>
        <begin position="301"/>
        <end position="434"/>
    </location>
</feature>
<dbReference type="PANTHER" id="PTHR42689:SF1">
    <property type="entry name" value="ACETYL-COA ACYLTRANSFERASE FADA2 (3-KETOACYL-COA THIOLASE) (BETA-KETOTHIOLASE)-RELATED"/>
    <property type="match status" value="1"/>
</dbReference>
<evidence type="ECO:0000256" key="1">
    <source>
        <dbReference type="ARBA" id="ARBA00022679"/>
    </source>
</evidence>
<sequence>MTRSARQAAVIGGNRIPFARANGAYAQATNLDMLTATLDGLAARFGLAGERIGEVAGGAVLKHSRDRDLTRESVLGSRLSPYTPAYDVQQACGTGLETAVLVANKIALGQIESGIAAGVDTASDAPVALNDDLRRVLMKLNGARSLADRLRAVAGLRPGQVVPEVPRNAEPRTGLSMGEHAALTALEWHVSREAQDELAAASHRNLAAAYGRGFFDDLVTPFLGLTRDANLRPDTSAEKLARLKPVFGGSDGTMTAGNSTPLTDGASAVLLGSDEWAAEHRLPVLAHLVDAETAAVDFVLGSSSHPPDGLLTAPVHAVPRLLERHGLTLQDFDFYEIHEAFASTVLATLAAWEDPAFAKERLGLDAPLGPIDRSRLNVAGSSLATGHPFAATGGRIVATLAKLLHEQARDTGKKGRGLISICAAGGQGVVAILEAA</sequence>
<dbReference type="InterPro" id="IPR050521">
    <property type="entry name" value="3-ketoacyl-CoA_Thiolase"/>
</dbReference>
<dbReference type="Pfam" id="PF00108">
    <property type="entry name" value="Thiolase_N"/>
    <property type="match status" value="1"/>
</dbReference>
<proteinExistence type="inferred from homology"/>
<name>A0ABS6U9S3_9PSEU</name>
<dbReference type="NCBIfam" id="NF006740">
    <property type="entry name" value="PRK09268.1"/>
    <property type="match status" value="1"/>
</dbReference>
<keyword evidence="1 2" id="KW-0808">Transferase</keyword>
<evidence type="ECO:0000313" key="5">
    <source>
        <dbReference type="EMBL" id="MBW0128985.1"/>
    </source>
</evidence>
<reference evidence="5 6" key="1">
    <citation type="submission" date="2020-11" db="EMBL/GenBank/DDBJ databases">
        <title>Pseudonocardia abyssalis sp. nov. and Pseudonocardia oceani sp. nov., description and phylogenomic analysis of two novel actinomycetes isolated from the deep Southern Ocean.</title>
        <authorList>
            <person name="Parra J."/>
        </authorList>
    </citation>
    <scope>NUCLEOTIDE SEQUENCE [LARGE SCALE GENOMIC DNA]</scope>
    <source>
        <strain evidence="6">KRD185</strain>
    </source>
</reference>
<keyword evidence="6" id="KW-1185">Reference proteome</keyword>
<dbReference type="InterPro" id="IPR020616">
    <property type="entry name" value="Thiolase_N"/>
</dbReference>
<evidence type="ECO:0000259" key="3">
    <source>
        <dbReference type="Pfam" id="PF00108"/>
    </source>
</evidence>
<feature type="domain" description="Thiolase N-terminal" evidence="3">
    <location>
        <begin position="9"/>
        <end position="273"/>
    </location>
</feature>
<gene>
    <name evidence="5" type="ORF">I4I82_15050</name>
</gene>
<dbReference type="PIRSF" id="PIRSF000429">
    <property type="entry name" value="Ac-CoA_Ac_transf"/>
    <property type="match status" value="1"/>
</dbReference>
<dbReference type="InterPro" id="IPR002155">
    <property type="entry name" value="Thiolase"/>
</dbReference>
<dbReference type="RefSeq" id="WP_218592709.1">
    <property type="nucleotide sequence ID" value="NZ_JADQDE010000197.1"/>
</dbReference>
<dbReference type="CDD" id="cd00751">
    <property type="entry name" value="thiolase"/>
    <property type="match status" value="1"/>
</dbReference>
<dbReference type="Pfam" id="PF02803">
    <property type="entry name" value="Thiolase_C"/>
    <property type="match status" value="1"/>
</dbReference>
<dbReference type="Proteomes" id="UP000694300">
    <property type="component" value="Unassembled WGS sequence"/>
</dbReference>
<dbReference type="EC" id="2.3.1.9" evidence="5"/>
<evidence type="ECO:0000313" key="6">
    <source>
        <dbReference type="Proteomes" id="UP000694300"/>
    </source>
</evidence>
<evidence type="ECO:0000256" key="2">
    <source>
        <dbReference type="RuleBase" id="RU003557"/>
    </source>
</evidence>
<dbReference type="EMBL" id="JADQDF010000001">
    <property type="protein sequence ID" value="MBW0128985.1"/>
    <property type="molecule type" value="Genomic_DNA"/>
</dbReference>
<organism evidence="5 6">
    <name type="scientific">Pseudonocardia oceani</name>
    <dbReference type="NCBI Taxonomy" id="2792013"/>
    <lineage>
        <taxon>Bacteria</taxon>
        <taxon>Bacillati</taxon>
        <taxon>Actinomycetota</taxon>
        <taxon>Actinomycetes</taxon>
        <taxon>Pseudonocardiales</taxon>
        <taxon>Pseudonocardiaceae</taxon>
        <taxon>Pseudonocardia</taxon>
    </lineage>
</organism>
<comment type="similarity">
    <text evidence="2">Belongs to the thiolase-like superfamily. Thiolase family.</text>
</comment>
<dbReference type="GO" id="GO:0003985">
    <property type="term" value="F:acetyl-CoA C-acetyltransferase activity"/>
    <property type="evidence" value="ECO:0007669"/>
    <property type="project" value="UniProtKB-EC"/>
</dbReference>
<protein>
    <submittedName>
        <fullName evidence="5">Acetyl-CoA C-acetyltransferase</fullName>
        <ecNumber evidence="5">2.3.1.9</ecNumber>
    </submittedName>
</protein>
<dbReference type="NCBIfam" id="TIGR01930">
    <property type="entry name" value="AcCoA-C-Actrans"/>
    <property type="match status" value="1"/>
</dbReference>
<accession>A0ABS6U9S3</accession>